<keyword evidence="6" id="KW-0630">Potassium</keyword>
<feature type="transmembrane region" description="Helical" evidence="10">
    <location>
        <begin position="378"/>
        <end position="397"/>
    </location>
</feature>
<evidence type="ECO:0000256" key="5">
    <source>
        <dbReference type="ARBA" id="ARBA00022692"/>
    </source>
</evidence>
<evidence type="ECO:0000256" key="3">
    <source>
        <dbReference type="ARBA" id="ARBA00022449"/>
    </source>
</evidence>
<evidence type="ECO:0000259" key="11">
    <source>
        <dbReference type="PROSITE" id="PS51201"/>
    </source>
</evidence>
<dbReference type="Proteomes" id="UP000295724">
    <property type="component" value="Unassembled WGS sequence"/>
</dbReference>
<dbReference type="RefSeq" id="WP_099019687.1">
    <property type="nucleotide sequence ID" value="NZ_NIHB01000003.1"/>
</dbReference>
<evidence type="ECO:0000313" key="13">
    <source>
        <dbReference type="Proteomes" id="UP000295724"/>
    </source>
</evidence>
<gene>
    <name evidence="12" type="ORF">C8D91_2215</name>
</gene>
<dbReference type="Gene3D" id="3.40.50.720">
    <property type="entry name" value="NAD(P)-binding Rossmann-like Domain"/>
    <property type="match status" value="1"/>
</dbReference>
<dbReference type="PANTHER" id="PTHR46157">
    <property type="entry name" value="K(+) EFFLUX ANTIPORTER 3, CHLOROPLASTIC"/>
    <property type="match status" value="1"/>
</dbReference>
<feature type="transmembrane region" description="Helical" evidence="10">
    <location>
        <begin position="314"/>
        <end position="333"/>
    </location>
</feature>
<feature type="transmembrane region" description="Helical" evidence="10">
    <location>
        <begin position="93"/>
        <end position="116"/>
    </location>
</feature>
<dbReference type="FunFam" id="3.40.50.720:FF:000036">
    <property type="entry name" value="Glutathione-regulated potassium-efflux system protein KefB"/>
    <property type="match status" value="1"/>
</dbReference>
<accession>A0A4R6XIY9</accession>
<dbReference type="GO" id="GO:0006813">
    <property type="term" value="P:potassium ion transport"/>
    <property type="evidence" value="ECO:0007669"/>
    <property type="project" value="UniProtKB-KW"/>
</dbReference>
<dbReference type="Gene3D" id="1.20.1530.20">
    <property type="match status" value="1"/>
</dbReference>
<organism evidence="12 13">
    <name type="scientific">Marinicella litoralis</name>
    <dbReference type="NCBI Taxonomy" id="644220"/>
    <lineage>
        <taxon>Bacteria</taxon>
        <taxon>Pseudomonadati</taxon>
        <taxon>Pseudomonadota</taxon>
        <taxon>Gammaproteobacteria</taxon>
        <taxon>Lysobacterales</taxon>
        <taxon>Marinicellaceae</taxon>
        <taxon>Marinicella</taxon>
    </lineage>
</organism>
<keyword evidence="2" id="KW-0813">Transport</keyword>
<evidence type="ECO:0000256" key="1">
    <source>
        <dbReference type="ARBA" id="ARBA00004127"/>
    </source>
</evidence>
<evidence type="ECO:0000256" key="8">
    <source>
        <dbReference type="ARBA" id="ARBA00023065"/>
    </source>
</evidence>
<keyword evidence="5 10" id="KW-0812">Transmembrane</keyword>
<evidence type="ECO:0000256" key="10">
    <source>
        <dbReference type="SAM" id="Phobius"/>
    </source>
</evidence>
<dbReference type="InterPro" id="IPR006153">
    <property type="entry name" value="Cation/H_exchanger_TM"/>
</dbReference>
<sequence>MTAAFVIASLFLGMAVILVPLAHRLNLGSVLGYLIAGAIVGIVLTYVAPMLGMETTHLLEQLNHASEFGVVLMLFVIGLEIRPSHLWRMKSTILSAGGLQVSITALLIMAVSMLVFHLTWQVGLAIGLTLSLSSTAIIMSTLKEKGWQNTVGGKASFAALLFQDIAVIPIIAVIPLLAVSSVASHNEIAHGIDITAYLPTWLKPIVVILAIVLVYILSRYLINPLFDYIARARQKEIFTTAALGLVTTIAAFMSLIGLSPALGVFIAGVILSESEYRHELEADIEPFKGLLLGVFFMTVGAAFNFSLFGEQFMLIGLLTVGLILLKASVLYLVGKVLRLKKIEHALFFLALAQGGEFAFVLFTLAVGQNVIDPSIADTLRIVVALSMAITPLLFLLYEKVLLKKMMTTDSDDRAADDIDEENKIIVAGVGRFGQIVGRLLQYNQFNVTALDNDPNMIDTLRKYGWKVFFGDATRMDLLHAAGIDSATGMVIAMNDPDKVLELTAYLIKHHPNLTLFVRARDRTVAYQLHRMGVKNIYRETFESSATMGEDVLKHLGMRAYQAKRAKLRYQQEDEALVAQLAESFFAEDEKGHLLKVQQQLDNLAKVLSNDQHVKQHSMNKDSGWDESSLIEDLGSKNKY</sequence>
<evidence type="ECO:0000313" key="12">
    <source>
        <dbReference type="EMBL" id="TDR18299.1"/>
    </source>
</evidence>
<dbReference type="InterPro" id="IPR036291">
    <property type="entry name" value="NAD(P)-bd_dom_sf"/>
</dbReference>
<evidence type="ECO:0000256" key="9">
    <source>
        <dbReference type="ARBA" id="ARBA00023136"/>
    </source>
</evidence>
<dbReference type="InterPro" id="IPR038770">
    <property type="entry name" value="Na+/solute_symporter_sf"/>
</dbReference>
<evidence type="ECO:0000256" key="7">
    <source>
        <dbReference type="ARBA" id="ARBA00022989"/>
    </source>
</evidence>
<proteinExistence type="predicted"/>
<dbReference type="Pfam" id="PF00999">
    <property type="entry name" value="Na_H_Exchanger"/>
    <property type="match status" value="1"/>
</dbReference>
<dbReference type="Pfam" id="PF02254">
    <property type="entry name" value="TrkA_N"/>
    <property type="match status" value="1"/>
</dbReference>
<protein>
    <submittedName>
        <fullName evidence="12">Kef-type potassium/proton antiporter (CPA2 family)</fullName>
    </submittedName>
</protein>
<feature type="transmembrane region" description="Helical" evidence="10">
    <location>
        <begin position="64"/>
        <end position="81"/>
    </location>
</feature>
<keyword evidence="4" id="KW-0633">Potassium transport</keyword>
<feature type="transmembrane region" description="Helical" evidence="10">
    <location>
        <begin position="237"/>
        <end position="255"/>
    </location>
</feature>
<feature type="transmembrane region" description="Helical" evidence="10">
    <location>
        <begin position="122"/>
        <end position="143"/>
    </location>
</feature>
<dbReference type="GO" id="GO:0005886">
    <property type="term" value="C:plasma membrane"/>
    <property type="evidence" value="ECO:0007669"/>
    <property type="project" value="TreeGrafter"/>
</dbReference>
<dbReference type="GO" id="GO:1902600">
    <property type="term" value="P:proton transmembrane transport"/>
    <property type="evidence" value="ECO:0007669"/>
    <property type="project" value="InterPro"/>
</dbReference>
<keyword evidence="3" id="KW-0050">Antiport</keyword>
<comment type="subcellular location">
    <subcellularLocation>
        <location evidence="1">Endomembrane system</location>
        <topology evidence="1">Multi-pass membrane protein</topology>
    </subcellularLocation>
</comment>
<feature type="transmembrane region" description="Helical" evidence="10">
    <location>
        <begin position="198"/>
        <end position="217"/>
    </location>
</feature>
<keyword evidence="8" id="KW-0406">Ion transport</keyword>
<evidence type="ECO:0000256" key="4">
    <source>
        <dbReference type="ARBA" id="ARBA00022538"/>
    </source>
</evidence>
<keyword evidence="9 10" id="KW-0472">Membrane</keyword>
<feature type="transmembrane region" description="Helical" evidence="10">
    <location>
        <begin position="345"/>
        <end position="366"/>
    </location>
</feature>
<keyword evidence="13" id="KW-1185">Reference proteome</keyword>
<dbReference type="AlphaFoldDB" id="A0A4R6XIY9"/>
<dbReference type="PROSITE" id="PS51201">
    <property type="entry name" value="RCK_N"/>
    <property type="match status" value="1"/>
</dbReference>
<feature type="transmembrane region" description="Helical" evidence="10">
    <location>
        <begin position="6"/>
        <end position="23"/>
    </location>
</feature>
<name>A0A4R6XIY9_9GAMM</name>
<comment type="caution">
    <text evidence="12">The sequence shown here is derived from an EMBL/GenBank/DDBJ whole genome shotgun (WGS) entry which is preliminary data.</text>
</comment>
<reference evidence="12 13" key="1">
    <citation type="submission" date="2019-03" db="EMBL/GenBank/DDBJ databases">
        <title>Genomic Encyclopedia of Type Strains, Phase IV (KMG-IV): sequencing the most valuable type-strain genomes for metagenomic binning, comparative biology and taxonomic classification.</title>
        <authorList>
            <person name="Goeker M."/>
        </authorList>
    </citation>
    <scope>NUCLEOTIDE SEQUENCE [LARGE SCALE GENOMIC DNA]</scope>
    <source>
        <strain evidence="12 13">DSM 25488</strain>
    </source>
</reference>
<dbReference type="SUPFAM" id="SSF51735">
    <property type="entry name" value="NAD(P)-binding Rossmann-fold domains"/>
    <property type="match status" value="1"/>
</dbReference>
<dbReference type="OrthoDB" id="9781411at2"/>
<keyword evidence="7 10" id="KW-1133">Transmembrane helix</keyword>
<evidence type="ECO:0000256" key="2">
    <source>
        <dbReference type="ARBA" id="ARBA00022448"/>
    </source>
</evidence>
<evidence type="ECO:0000256" key="6">
    <source>
        <dbReference type="ARBA" id="ARBA00022958"/>
    </source>
</evidence>
<dbReference type="EMBL" id="SNZB01000005">
    <property type="protein sequence ID" value="TDR18299.1"/>
    <property type="molecule type" value="Genomic_DNA"/>
</dbReference>
<dbReference type="InterPro" id="IPR003148">
    <property type="entry name" value="RCK_N"/>
</dbReference>
<dbReference type="GO" id="GO:0012505">
    <property type="term" value="C:endomembrane system"/>
    <property type="evidence" value="ECO:0007669"/>
    <property type="project" value="UniProtKB-SubCell"/>
</dbReference>
<dbReference type="GO" id="GO:0015297">
    <property type="term" value="F:antiporter activity"/>
    <property type="evidence" value="ECO:0007669"/>
    <property type="project" value="UniProtKB-KW"/>
</dbReference>
<feature type="transmembrane region" description="Helical" evidence="10">
    <location>
        <begin position="30"/>
        <end position="52"/>
    </location>
</feature>
<feature type="transmembrane region" description="Helical" evidence="10">
    <location>
        <begin position="155"/>
        <end position="178"/>
    </location>
</feature>
<dbReference type="PANTHER" id="PTHR46157:SF4">
    <property type="entry name" value="K(+) EFFLUX ANTIPORTER 3, CHLOROPLASTIC"/>
    <property type="match status" value="1"/>
</dbReference>
<feature type="domain" description="RCK N-terminal" evidence="11">
    <location>
        <begin position="421"/>
        <end position="542"/>
    </location>
</feature>